<accession>A0A841C0M2</accession>
<dbReference type="InterPro" id="IPR000262">
    <property type="entry name" value="FMN-dep_DH"/>
</dbReference>
<feature type="binding site" evidence="7">
    <location>
        <position position="164"/>
    </location>
    <ligand>
        <name>glyoxylate</name>
        <dbReference type="ChEBI" id="CHEBI:36655"/>
    </ligand>
</feature>
<protein>
    <submittedName>
        <fullName evidence="9">4-hydroxymandelate oxidase</fullName>
        <ecNumber evidence="9">1.1.3.46</ecNumber>
    </submittedName>
</protein>
<sequence length="357" mass="37392">MSIVCADDYRSRARGLLPAPLWDFIEGGSGDELTVDANRLAFDRISLRPRVLVDVSERSTATSVFGAALASPIGIAPTAYQRMLHPEGEVATARGAGQAGGLFVVSIFASRTLEEIAAAATGPLWLQLYWLRQRSALSRLVARAETAGYQALVLTVDAPVIGKRLRDLRNGFAIDAGVRAVNLDDALTEGKHISTPGTSAIATHAAATFDTSITWADLSWLRSTTALPLVLKGILTAEDAELAVAHGVDGIIVSNHGGRQLDGAIPAMRALPEVVAAVAGRVPVLLDGGVRRGRDILIALASGADAVLIGRPALWALTVDGSDGVAHLLSMLTEELSHTMALTGRPKLADLDPTVLA</sequence>
<gene>
    <name evidence="9" type="ORF">F4553_006036</name>
</gene>
<evidence type="ECO:0000256" key="1">
    <source>
        <dbReference type="ARBA" id="ARBA00001917"/>
    </source>
</evidence>
<dbReference type="InterPro" id="IPR013785">
    <property type="entry name" value="Aldolase_TIM"/>
</dbReference>
<evidence type="ECO:0000256" key="2">
    <source>
        <dbReference type="ARBA" id="ARBA00022630"/>
    </source>
</evidence>
<feature type="binding site" evidence="7">
    <location>
        <position position="256"/>
    </location>
    <ligand>
        <name>glyoxylate</name>
        <dbReference type="ChEBI" id="CHEBI:36655"/>
    </ligand>
</feature>
<proteinExistence type="inferred from homology"/>
<evidence type="ECO:0000313" key="10">
    <source>
        <dbReference type="Proteomes" id="UP000587527"/>
    </source>
</evidence>
<reference evidence="9 10" key="1">
    <citation type="submission" date="2020-08" db="EMBL/GenBank/DDBJ databases">
        <title>Sequencing the genomes of 1000 actinobacteria strains.</title>
        <authorList>
            <person name="Klenk H.-P."/>
        </authorList>
    </citation>
    <scope>NUCLEOTIDE SEQUENCE [LARGE SCALE GENOMIC DNA]</scope>
    <source>
        <strain evidence="9 10">DSM 45362</strain>
    </source>
</reference>
<dbReference type="PROSITE" id="PS51349">
    <property type="entry name" value="FMN_HYDROXY_ACID_DH_2"/>
    <property type="match status" value="1"/>
</dbReference>
<dbReference type="EMBL" id="JACHMN010000003">
    <property type="protein sequence ID" value="MBB5872602.1"/>
    <property type="molecule type" value="Genomic_DNA"/>
</dbReference>
<evidence type="ECO:0000256" key="5">
    <source>
        <dbReference type="ARBA" id="ARBA00024042"/>
    </source>
</evidence>
<evidence type="ECO:0000256" key="7">
    <source>
        <dbReference type="PIRSR" id="PIRSR000138-2"/>
    </source>
</evidence>
<dbReference type="InterPro" id="IPR037396">
    <property type="entry name" value="FMN_HAD"/>
</dbReference>
<dbReference type="Proteomes" id="UP000587527">
    <property type="component" value="Unassembled WGS sequence"/>
</dbReference>
<evidence type="ECO:0000259" key="8">
    <source>
        <dbReference type="PROSITE" id="PS51349"/>
    </source>
</evidence>
<dbReference type="InterPro" id="IPR012133">
    <property type="entry name" value="Alpha-hydoxy_acid_DH_FMN"/>
</dbReference>
<feature type="binding site" evidence="7">
    <location>
        <position position="155"/>
    </location>
    <ligand>
        <name>FMN</name>
        <dbReference type="ChEBI" id="CHEBI:58210"/>
    </ligand>
</feature>
<dbReference type="CDD" id="cd02809">
    <property type="entry name" value="alpha_hydroxyacid_oxid_FMN"/>
    <property type="match status" value="1"/>
</dbReference>
<evidence type="ECO:0000256" key="4">
    <source>
        <dbReference type="ARBA" id="ARBA00023002"/>
    </source>
</evidence>
<feature type="binding site" evidence="7">
    <location>
        <position position="127"/>
    </location>
    <ligand>
        <name>FMN</name>
        <dbReference type="ChEBI" id="CHEBI:58210"/>
    </ligand>
</feature>
<evidence type="ECO:0000256" key="3">
    <source>
        <dbReference type="ARBA" id="ARBA00022643"/>
    </source>
</evidence>
<organism evidence="9 10">
    <name type="scientific">Allocatelliglobosispora scoriae</name>
    <dbReference type="NCBI Taxonomy" id="643052"/>
    <lineage>
        <taxon>Bacteria</taxon>
        <taxon>Bacillati</taxon>
        <taxon>Actinomycetota</taxon>
        <taxon>Actinomycetes</taxon>
        <taxon>Micromonosporales</taxon>
        <taxon>Micromonosporaceae</taxon>
        <taxon>Allocatelliglobosispora</taxon>
    </lineage>
</organism>
<name>A0A841C0M2_9ACTN</name>
<comment type="similarity">
    <text evidence="5">Belongs to the FMN-dependent alpha-hydroxy acid dehydrogenase family.</text>
</comment>
<dbReference type="PANTHER" id="PTHR10578">
    <property type="entry name" value="S -2-HYDROXY-ACID OXIDASE-RELATED"/>
    <property type="match status" value="1"/>
</dbReference>
<feature type="domain" description="FMN hydroxy acid dehydrogenase" evidence="8">
    <location>
        <begin position="1"/>
        <end position="357"/>
    </location>
</feature>
<dbReference type="InterPro" id="IPR008259">
    <property type="entry name" value="FMN_hydac_DH_AS"/>
</dbReference>
<dbReference type="AlphaFoldDB" id="A0A841C0M2"/>
<keyword evidence="3 7" id="KW-0288">FMN</keyword>
<feature type="binding site" evidence="7">
    <location>
        <position position="129"/>
    </location>
    <ligand>
        <name>glyoxylate</name>
        <dbReference type="ChEBI" id="CHEBI:36655"/>
    </ligand>
</feature>
<feature type="binding site" evidence="7">
    <location>
        <position position="254"/>
    </location>
    <ligand>
        <name>FMN</name>
        <dbReference type="ChEBI" id="CHEBI:58210"/>
    </ligand>
</feature>
<feature type="binding site" evidence="7">
    <location>
        <begin position="77"/>
        <end position="79"/>
    </location>
    <ligand>
        <name>FMN</name>
        <dbReference type="ChEBI" id="CHEBI:58210"/>
    </ligand>
</feature>
<dbReference type="GO" id="GO:0010181">
    <property type="term" value="F:FMN binding"/>
    <property type="evidence" value="ECO:0007669"/>
    <property type="project" value="InterPro"/>
</dbReference>
<keyword evidence="10" id="KW-1185">Reference proteome</keyword>
<dbReference type="Gene3D" id="3.20.20.70">
    <property type="entry name" value="Aldolase class I"/>
    <property type="match status" value="1"/>
</dbReference>
<comment type="caution">
    <text evidence="9">The sequence shown here is derived from an EMBL/GenBank/DDBJ whole genome shotgun (WGS) entry which is preliminary data.</text>
</comment>
<keyword evidence="2 7" id="KW-0285">Flavoprotein</keyword>
<dbReference type="FunFam" id="3.20.20.70:FF:000029">
    <property type="entry name" value="L-lactate dehydrogenase"/>
    <property type="match status" value="1"/>
</dbReference>
<feature type="binding site" evidence="7">
    <location>
        <position position="106"/>
    </location>
    <ligand>
        <name>FMN</name>
        <dbReference type="ChEBI" id="CHEBI:58210"/>
    </ligand>
</feature>
<dbReference type="PROSITE" id="PS00557">
    <property type="entry name" value="FMN_HYDROXY_ACID_DH_1"/>
    <property type="match status" value="1"/>
</dbReference>
<feature type="active site" description="Proton acceptor" evidence="6">
    <location>
        <position position="256"/>
    </location>
</feature>
<dbReference type="EC" id="1.1.3.46" evidence="9"/>
<comment type="cofactor">
    <cofactor evidence="1">
        <name>FMN</name>
        <dbReference type="ChEBI" id="CHEBI:58210"/>
    </cofactor>
</comment>
<feature type="binding site" evidence="7">
    <location>
        <position position="259"/>
    </location>
    <ligand>
        <name>glyoxylate</name>
        <dbReference type="ChEBI" id="CHEBI:36655"/>
    </ligand>
</feature>
<feature type="binding site" evidence="7">
    <location>
        <position position="232"/>
    </location>
    <ligand>
        <name>FMN</name>
        <dbReference type="ChEBI" id="CHEBI:58210"/>
    </ligand>
</feature>
<dbReference type="Pfam" id="PF01070">
    <property type="entry name" value="FMN_dh"/>
    <property type="match status" value="1"/>
</dbReference>
<dbReference type="PANTHER" id="PTHR10578:SF107">
    <property type="entry name" value="2-HYDROXYACID OXIDASE 1"/>
    <property type="match status" value="1"/>
</dbReference>
<dbReference type="SUPFAM" id="SSF51395">
    <property type="entry name" value="FMN-linked oxidoreductases"/>
    <property type="match status" value="1"/>
</dbReference>
<dbReference type="GO" id="GO:0016614">
    <property type="term" value="F:oxidoreductase activity, acting on CH-OH group of donors"/>
    <property type="evidence" value="ECO:0007669"/>
    <property type="project" value="UniProtKB-ARBA"/>
</dbReference>
<evidence type="ECO:0000313" key="9">
    <source>
        <dbReference type="EMBL" id="MBB5872602.1"/>
    </source>
</evidence>
<feature type="binding site" evidence="7">
    <location>
        <begin position="287"/>
        <end position="291"/>
    </location>
    <ligand>
        <name>FMN</name>
        <dbReference type="ChEBI" id="CHEBI:58210"/>
    </ligand>
</feature>
<evidence type="ECO:0000256" key="6">
    <source>
        <dbReference type="PIRSR" id="PIRSR000138-1"/>
    </source>
</evidence>
<feature type="binding site" evidence="7">
    <location>
        <begin position="310"/>
        <end position="311"/>
    </location>
    <ligand>
        <name>FMN</name>
        <dbReference type="ChEBI" id="CHEBI:58210"/>
    </ligand>
</feature>
<keyword evidence="4 9" id="KW-0560">Oxidoreductase</keyword>
<dbReference type="PIRSF" id="PIRSF000138">
    <property type="entry name" value="Al-hdrx_acd_dh"/>
    <property type="match status" value="1"/>
</dbReference>